<dbReference type="InterPro" id="IPR002130">
    <property type="entry name" value="Cyclophilin-type_PPIase_dom"/>
</dbReference>
<dbReference type="GO" id="GO:0003755">
    <property type="term" value="F:peptidyl-prolyl cis-trans isomerase activity"/>
    <property type="evidence" value="ECO:0007669"/>
    <property type="project" value="UniProtKB-UniRule"/>
</dbReference>
<evidence type="ECO:0000313" key="8">
    <source>
        <dbReference type="EMBL" id="GIM45001.1"/>
    </source>
</evidence>
<sequence>MRRTRLITYALLITLFLVSIMTGCGSAPGPTGGSTSGSEQTALPDTSSKNNKYSKPPAMQIDPNKSYTAIVKTNKGDFTIQLLAKDAPKTVNNFVFLARDKFYDGIKFHRVIKDFMIQTGDPMGNGTGGPGYQFADELPPKIPYAPGVVAMANAGPNTNGSQFFIGTGDDVKSLNQTPNYTVFGKVVSGMDVVEKIASVPVGPSPIGENSVPKEPVYIKTIEIQEK</sequence>
<evidence type="ECO:0000256" key="2">
    <source>
        <dbReference type="ARBA" id="ARBA00002388"/>
    </source>
</evidence>
<evidence type="ECO:0000256" key="6">
    <source>
        <dbReference type="SAM" id="MobiDB-lite"/>
    </source>
</evidence>
<dbReference type="CDD" id="cd00317">
    <property type="entry name" value="cyclophilin"/>
    <property type="match status" value="1"/>
</dbReference>
<dbReference type="PROSITE" id="PS50072">
    <property type="entry name" value="CSA_PPIASE_2"/>
    <property type="match status" value="1"/>
</dbReference>
<evidence type="ECO:0000259" key="7">
    <source>
        <dbReference type="PROSITE" id="PS50072"/>
    </source>
</evidence>
<accession>A0AAV4LB74</accession>
<dbReference type="Gene3D" id="2.40.100.10">
    <property type="entry name" value="Cyclophilin-like"/>
    <property type="match status" value="1"/>
</dbReference>
<dbReference type="InterPro" id="IPR044666">
    <property type="entry name" value="Cyclophilin_A-like"/>
</dbReference>
<dbReference type="PRINTS" id="PR00153">
    <property type="entry name" value="CSAPPISMRASE"/>
</dbReference>
<dbReference type="SUPFAM" id="SSF50891">
    <property type="entry name" value="Cyclophilin-like"/>
    <property type="match status" value="1"/>
</dbReference>
<evidence type="ECO:0000256" key="5">
    <source>
        <dbReference type="RuleBase" id="RU363019"/>
    </source>
</evidence>
<dbReference type="AlphaFoldDB" id="A0AAV4LB74"/>
<reference evidence="8" key="1">
    <citation type="journal article" date="2023" name="Int. J. Syst. Evol. Microbiol.">
        <title>Collibacillus ludicampi gen. nov., sp. nov., a new soil bacterium of the family Alicyclobacillaceae.</title>
        <authorList>
            <person name="Jojima T."/>
            <person name="Ioku Y."/>
            <person name="Fukuta Y."/>
            <person name="Shirasaka N."/>
            <person name="Matsumura Y."/>
            <person name="Mori M."/>
        </authorList>
    </citation>
    <scope>NUCLEOTIDE SEQUENCE</scope>
    <source>
        <strain evidence="8">TP075</strain>
    </source>
</reference>
<comment type="caution">
    <text evidence="8">The sequence shown here is derived from an EMBL/GenBank/DDBJ whole genome shotgun (WGS) entry which is preliminary data.</text>
</comment>
<gene>
    <name evidence="8" type="ORF">DNHGIG_05500</name>
</gene>
<comment type="catalytic activity">
    <reaction evidence="1 5">
        <text>[protein]-peptidylproline (omega=180) = [protein]-peptidylproline (omega=0)</text>
        <dbReference type="Rhea" id="RHEA:16237"/>
        <dbReference type="Rhea" id="RHEA-COMP:10747"/>
        <dbReference type="Rhea" id="RHEA-COMP:10748"/>
        <dbReference type="ChEBI" id="CHEBI:83833"/>
        <dbReference type="ChEBI" id="CHEBI:83834"/>
        <dbReference type="EC" id="5.2.1.8"/>
    </reaction>
</comment>
<dbReference type="PANTHER" id="PTHR45625">
    <property type="entry name" value="PEPTIDYL-PROLYL CIS-TRANS ISOMERASE-RELATED"/>
    <property type="match status" value="1"/>
</dbReference>
<proteinExistence type="inferred from homology"/>
<name>A0AAV4LB74_9BACL</name>
<evidence type="ECO:0000256" key="1">
    <source>
        <dbReference type="ARBA" id="ARBA00000971"/>
    </source>
</evidence>
<feature type="domain" description="PPIase cyclophilin-type" evidence="7">
    <location>
        <begin position="76"/>
        <end position="223"/>
    </location>
</feature>
<evidence type="ECO:0000256" key="3">
    <source>
        <dbReference type="ARBA" id="ARBA00023110"/>
    </source>
</evidence>
<dbReference type="EMBL" id="BOQE01000001">
    <property type="protein sequence ID" value="GIM45001.1"/>
    <property type="molecule type" value="Genomic_DNA"/>
</dbReference>
<dbReference type="PANTHER" id="PTHR45625:SF4">
    <property type="entry name" value="PEPTIDYLPROLYL ISOMERASE DOMAIN AND WD REPEAT-CONTAINING PROTEIN 1"/>
    <property type="match status" value="1"/>
</dbReference>
<dbReference type="RefSeq" id="WP_282198246.1">
    <property type="nucleotide sequence ID" value="NZ_BOQE01000001.1"/>
</dbReference>
<dbReference type="InterPro" id="IPR029000">
    <property type="entry name" value="Cyclophilin-like_dom_sf"/>
</dbReference>
<feature type="compositionally biased region" description="Polar residues" evidence="6">
    <location>
        <begin position="39"/>
        <end position="53"/>
    </location>
</feature>
<dbReference type="Proteomes" id="UP001057291">
    <property type="component" value="Unassembled WGS sequence"/>
</dbReference>
<comment type="similarity">
    <text evidence="5">Belongs to the cyclophilin-type PPIase family.</text>
</comment>
<organism evidence="8 9">
    <name type="scientific">Collibacillus ludicampi</name>
    <dbReference type="NCBI Taxonomy" id="2771369"/>
    <lineage>
        <taxon>Bacteria</taxon>
        <taxon>Bacillati</taxon>
        <taxon>Bacillota</taxon>
        <taxon>Bacilli</taxon>
        <taxon>Bacillales</taxon>
        <taxon>Alicyclobacillaceae</taxon>
        <taxon>Collibacillus</taxon>
    </lineage>
</organism>
<evidence type="ECO:0000256" key="4">
    <source>
        <dbReference type="ARBA" id="ARBA00023235"/>
    </source>
</evidence>
<dbReference type="Pfam" id="PF00160">
    <property type="entry name" value="Pro_isomerase"/>
    <property type="match status" value="1"/>
</dbReference>
<protein>
    <recommendedName>
        <fullName evidence="5">Peptidyl-prolyl cis-trans isomerase</fullName>
        <shortName evidence="5">PPIase</shortName>
        <ecNumber evidence="5">5.2.1.8</ecNumber>
    </recommendedName>
</protein>
<keyword evidence="4 5" id="KW-0413">Isomerase</keyword>
<keyword evidence="3 5" id="KW-0697">Rotamase</keyword>
<dbReference type="PROSITE" id="PS51257">
    <property type="entry name" value="PROKAR_LIPOPROTEIN"/>
    <property type="match status" value="1"/>
</dbReference>
<evidence type="ECO:0000313" key="9">
    <source>
        <dbReference type="Proteomes" id="UP001057291"/>
    </source>
</evidence>
<feature type="region of interest" description="Disordered" evidence="6">
    <location>
        <begin position="28"/>
        <end position="61"/>
    </location>
</feature>
<comment type="function">
    <text evidence="2 5">PPIases accelerate the folding of proteins. It catalyzes the cis-trans isomerization of proline imidic peptide bonds in oligopeptides.</text>
</comment>
<keyword evidence="9" id="KW-1185">Reference proteome</keyword>
<dbReference type="EC" id="5.2.1.8" evidence="5"/>